<dbReference type="NCBIfam" id="TIGR00675">
    <property type="entry name" value="dcm"/>
    <property type="match status" value="1"/>
</dbReference>
<dbReference type="Proteomes" id="UP000002411">
    <property type="component" value="Chromosome"/>
</dbReference>
<evidence type="ECO:0000256" key="7">
    <source>
        <dbReference type="RuleBase" id="RU000416"/>
    </source>
</evidence>
<comment type="similarity">
    <text evidence="6 7">Belongs to the class I-like SAM-binding methyltransferase superfamily. C5-methyltransferase family.</text>
</comment>
<dbReference type="InterPro" id="IPR050750">
    <property type="entry name" value="C5-MTase"/>
</dbReference>
<dbReference type="STRING" id="431943.CKL_3292"/>
<evidence type="ECO:0000256" key="1">
    <source>
        <dbReference type="ARBA" id="ARBA00011975"/>
    </source>
</evidence>
<name>A5N2E9_CLOK5</name>
<dbReference type="eggNOG" id="COG0270">
    <property type="taxonomic scope" value="Bacteria"/>
</dbReference>
<dbReference type="KEGG" id="ckl:CKL_3292"/>
<dbReference type="PANTHER" id="PTHR46098:SF1">
    <property type="entry name" value="TRNA (CYTOSINE(38)-C(5))-METHYLTRANSFERASE"/>
    <property type="match status" value="1"/>
</dbReference>
<dbReference type="PRINTS" id="PR00105">
    <property type="entry name" value="C5METTRFRASE"/>
</dbReference>
<proteinExistence type="inferred from homology"/>
<gene>
    <name evidence="8" type="ordered locus">CKL_3292</name>
</gene>
<evidence type="ECO:0000256" key="5">
    <source>
        <dbReference type="ARBA" id="ARBA00022747"/>
    </source>
</evidence>
<dbReference type="SUPFAM" id="SSF53335">
    <property type="entry name" value="S-adenosyl-L-methionine-dependent methyltransferases"/>
    <property type="match status" value="1"/>
</dbReference>
<evidence type="ECO:0000313" key="8">
    <source>
        <dbReference type="EMBL" id="EDK35295.1"/>
    </source>
</evidence>
<dbReference type="InterPro" id="IPR001525">
    <property type="entry name" value="C5_MeTfrase"/>
</dbReference>
<dbReference type="HOGENOM" id="CLU_006958_5_1_9"/>
<accession>A5N2E9</accession>
<dbReference type="AlphaFoldDB" id="A5N2E9"/>
<dbReference type="Pfam" id="PF00145">
    <property type="entry name" value="DNA_methylase"/>
    <property type="match status" value="1"/>
</dbReference>
<dbReference type="GO" id="GO:0009307">
    <property type="term" value="P:DNA restriction-modification system"/>
    <property type="evidence" value="ECO:0007669"/>
    <property type="project" value="UniProtKB-KW"/>
</dbReference>
<dbReference type="REBASE" id="15874">
    <property type="entry name" value="M1.CklORF3292P"/>
</dbReference>
<dbReference type="Gene3D" id="3.40.50.150">
    <property type="entry name" value="Vaccinia Virus protein VP39"/>
    <property type="match status" value="1"/>
</dbReference>
<dbReference type="EMBL" id="CP000673">
    <property type="protein sequence ID" value="EDK35295.1"/>
    <property type="molecule type" value="Genomic_DNA"/>
</dbReference>
<keyword evidence="2 6" id="KW-0489">Methyltransferase</keyword>
<evidence type="ECO:0000256" key="3">
    <source>
        <dbReference type="ARBA" id="ARBA00022679"/>
    </source>
</evidence>
<evidence type="ECO:0000256" key="4">
    <source>
        <dbReference type="ARBA" id="ARBA00022691"/>
    </source>
</evidence>
<dbReference type="PANTHER" id="PTHR46098">
    <property type="entry name" value="TRNA (CYTOSINE(38)-C(5))-METHYLTRANSFERASE"/>
    <property type="match status" value="1"/>
</dbReference>
<protein>
    <recommendedName>
        <fullName evidence="1">DNA (cytosine-5-)-methyltransferase</fullName>
        <ecNumber evidence="1">2.1.1.37</ecNumber>
    </recommendedName>
</protein>
<dbReference type="PROSITE" id="PS51679">
    <property type="entry name" value="SAM_MT_C5"/>
    <property type="match status" value="1"/>
</dbReference>
<dbReference type="EC" id="2.1.1.37" evidence="1"/>
<keyword evidence="9" id="KW-1185">Reference proteome</keyword>
<evidence type="ECO:0000256" key="6">
    <source>
        <dbReference type="PROSITE-ProRule" id="PRU01016"/>
    </source>
</evidence>
<keyword evidence="4 6" id="KW-0949">S-adenosyl-L-methionine</keyword>
<reference evidence="8 9" key="1">
    <citation type="journal article" date="2008" name="Proc. Natl. Acad. Sci. U.S.A.">
        <title>The genome of Clostridium kluyveri, a strict anaerobe with unique metabolic features.</title>
        <authorList>
            <person name="Seedorf H."/>
            <person name="Fricke W.F."/>
            <person name="Veith B."/>
            <person name="Brueggemann H."/>
            <person name="Liesegang H."/>
            <person name="Strittmatter A."/>
            <person name="Miethke M."/>
            <person name="Buckel W."/>
            <person name="Hinderberger J."/>
            <person name="Li F."/>
            <person name="Hagemeier C."/>
            <person name="Thauer R.K."/>
            <person name="Gottschalk G."/>
        </authorList>
    </citation>
    <scope>NUCLEOTIDE SEQUENCE [LARGE SCALE GENOMIC DNA]</scope>
    <source>
        <strain evidence="9">ATCC 8527 / DSM 555 / NCIMB 10680</strain>
    </source>
</reference>
<dbReference type="GO" id="GO:0003886">
    <property type="term" value="F:DNA (cytosine-5-)-methyltransferase activity"/>
    <property type="evidence" value="ECO:0007669"/>
    <property type="project" value="UniProtKB-EC"/>
</dbReference>
<keyword evidence="3 6" id="KW-0808">Transferase</keyword>
<evidence type="ECO:0000256" key="2">
    <source>
        <dbReference type="ARBA" id="ARBA00022603"/>
    </source>
</evidence>
<dbReference type="InterPro" id="IPR029063">
    <property type="entry name" value="SAM-dependent_MTases_sf"/>
</dbReference>
<dbReference type="GO" id="GO:0032259">
    <property type="term" value="P:methylation"/>
    <property type="evidence" value="ECO:0007669"/>
    <property type="project" value="UniProtKB-KW"/>
</dbReference>
<organism evidence="8 9">
    <name type="scientific">Clostridium kluyveri (strain ATCC 8527 / DSM 555 / NBRC 12016 / NCIMB 10680 / K1)</name>
    <dbReference type="NCBI Taxonomy" id="431943"/>
    <lineage>
        <taxon>Bacteria</taxon>
        <taxon>Bacillati</taxon>
        <taxon>Bacillota</taxon>
        <taxon>Clostridia</taxon>
        <taxon>Eubacteriales</taxon>
        <taxon>Clostridiaceae</taxon>
        <taxon>Clostridium</taxon>
    </lineage>
</organism>
<evidence type="ECO:0000313" key="9">
    <source>
        <dbReference type="Proteomes" id="UP000002411"/>
    </source>
</evidence>
<keyword evidence="5" id="KW-0680">Restriction system</keyword>
<sequence>MMSFAGCGGVDMDLTHFSLFTGIGGIDLAAEWAGFKTVGQCEFADYPTRVLEKHWPDVERWKDVRSITVESVRERGIQEVTVLSAGFPCQPHSVAGERKASNDERDLWPETAERIRILKPRWFLGENVPGILSSENGRFFGGILRDLAKMGYSVGWCCYGANRVGAPHKRERIFIVAYSDSSRQQRGKNSRSIKESRKNSKKQFEGFCKTLLCDSYSIPKLQAYSGVDTVREERNSWQGTSRKHRRETSRTYWEISESPVLGVDDGISDRVDRSIALGNAVVPQQVYPILKAIADIERCGET</sequence>
<feature type="active site" evidence="6">
    <location>
        <position position="89"/>
    </location>
</feature>